<feature type="transmembrane region" description="Helical" evidence="1">
    <location>
        <begin position="109"/>
        <end position="133"/>
    </location>
</feature>
<keyword evidence="3" id="KW-1185">Reference proteome</keyword>
<dbReference type="AlphaFoldDB" id="A0A4R6VE83"/>
<feature type="transmembrane region" description="Helical" evidence="1">
    <location>
        <begin position="70"/>
        <end position="88"/>
    </location>
</feature>
<keyword evidence="1" id="KW-1133">Transmembrane helix</keyword>
<feature type="transmembrane region" description="Helical" evidence="1">
    <location>
        <begin position="139"/>
        <end position="160"/>
    </location>
</feature>
<proteinExistence type="predicted"/>
<feature type="transmembrane region" description="Helical" evidence="1">
    <location>
        <begin position="46"/>
        <end position="64"/>
    </location>
</feature>
<evidence type="ECO:0000313" key="2">
    <source>
        <dbReference type="EMBL" id="TDQ58798.1"/>
    </source>
</evidence>
<evidence type="ECO:0000313" key="3">
    <source>
        <dbReference type="Proteomes" id="UP000295705"/>
    </source>
</evidence>
<name>A0A4R6VE83_9PSEU</name>
<sequence length="193" mass="19338">MIAAAGGAFPSRERDLDPYGVPVTSTGDVSEHPPVAVLAERLKERIYAELTVVAVVLGLAAGGAESAGAAALSVAGTVLGLWLATIAADHQAHLAAYGHRPRGHELRRMLFVSSALLIAAVGPLLLIALSALGALELTAALYVSAGISLAIMFAWGLGIGRRMGAGLVAALVSGAVNVAIGGLVVAVKLLAGH</sequence>
<gene>
    <name evidence="2" type="ORF">EV188_104545</name>
</gene>
<protein>
    <recommendedName>
        <fullName evidence="4">VIT family protein</fullName>
    </recommendedName>
</protein>
<organism evidence="2 3">
    <name type="scientific">Actinomycetospora succinea</name>
    <dbReference type="NCBI Taxonomy" id="663603"/>
    <lineage>
        <taxon>Bacteria</taxon>
        <taxon>Bacillati</taxon>
        <taxon>Actinomycetota</taxon>
        <taxon>Actinomycetes</taxon>
        <taxon>Pseudonocardiales</taxon>
        <taxon>Pseudonocardiaceae</taxon>
        <taxon>Actinomycetospora</taxon>
    </lineage>
</organism>
<reference evidence="2 3" key="1">
    <citation type="submission" date="2019-03" db="EMBL/GenBank/DDBJ databases">
        <title>Genomic Encyclopedia of Type Strains, Phase IV (KMG-IV): sequencing the most valuable type-strain genomes for metagenomic binning, comparative biology and taxonomic classification.</title>
        <authorList>
            <person name="Goeker M."/>
        </authorList>
    </citation>
    <scope>NUCLEOTIDE SEQUENCE [LARGE SCALE GENOMIC DNA]</scope>
    <source>
        <strain evidence="2 3">DSM 45775</strain>
    </source>
</reference>
<keyword evidence="1" id="KW-0812">Transmembrane</keyword>
<evidence type="ECO:0000256" key="1">
    <source>
        <dbReference type="SAM" id="Phobius"/>
    </source>
</evidence>
<dbReference type="EMBL" id="SNYO01000004">
    <property type="protein sequence ID" value="TDQ58798.1"/>
    <property type="molecule type" value="Genomic_DNA"/>
</dbReference>
<dbReference type="Proteomes" id="UP000295705">
    <property type="component" value="Unassembled WGS sequence"/>
</dbReference>
<accession>A0A4R6VE83</accession>
<comment type="caution">
    <text evidence="2">The sequence shown here is derived from an EMBL/GenBank/DDBJ whole genome shotgun (WGS) entry which is preliminary data.</text>
</comment>
<keyword evidence="1" id="KW-0472">Membrane</keyword>
<feature type="transmembrane region" description="Helical" evidence="1">
    <location>
        <begin position="167"/>
        <end position="191"/>
    </location>
</feature>
<evidence type="ECO:0008006" key="4">
    <source>
        <dbReference type="Google" id="ProtNLM"/>
    </source>
</evidence>